<dbReference type="InterPro" id="IPR017941">
    <property type="entry name" value="Rieske_2Fe-2S"/>
</dbReference>
<keyword evidence="7" id="KW-1133">Transmembrane helix</keyword>
<dbReference type="Pfam" id="PF04072">
    <property type="entry name" value="LCM"/>
    <property type="match status" value="1"/>
</dbReference>
<feature type="chain" id="PRO_5012407004" description="Rieske domain-containing protein" evidence="12">
    <location>
        <begin position="16"/>
        <end position="883"/>
    </location>
</feature>
<evidence type="ECO:0000256" key="11">
    <source>
        <dbReference type="ARBA" id="ARBA00023136"/>
    </source>
</evidence>
<dbReference type="GO" id="GO:0016020">
    <property type="term" value="C:membrane"/>
    <property type="evidence" value="ECO:0007669"/>
    <property type="project" value="UniProtKB-SubCell"/>
</dbReference>
<keyword evidence="6" id="KW-0479">Metal-binding</keyword>
<evidence type="ECO:0000256" key="4">
    <source>
        <dbReference type="ARBA" id="ARBA00022692"/>
    </source>
</evidence>
<dbReference type="SUPFAM" id="SSF53335">
    <property type="entry name" value="S-adenosyl-L-methionine-dependent methyltransferases"/>
    <property type="match status" value="1"/>
</dbReference>
<evidence type="ECO:0000256" key="10">
    <source>
        <dbReference type="ARBA" id="ARBA00023014"/>
    </source>
</evidence>
<evidence type="ECO:0000256" key="7">
    <source>
        <dbReference type="ARBA" id="ARBA00022989"/>
    </source>
</evidence>
<feature type="signal peptide" evidence="12">
    <location>
        <begin position="1"/>
        <end position="15"/>
    </location>
</feature>
<keyword evidence="3" id="KW-0808">Transferase</keyword>
<keyword evidence="8" id="KW-0560">Oxidoreductase</keyword>
<dbReference type="SUPFAM" id="SSF50022">
    <property type="entry name" value="ISP domain"/>
    <property type="match status" value="1"/>
</dbReference>
<dbReference type="PANTHER" id="PTHR21266:SF32">
    <property type="entry name" value="CHOLESTEROL 7-DESATURASE NVD"/>
    <property type="match status" value="1"/>
</dbReference>
<dbReference type="GO" id="GO:0032259">
    <property type="term" value="P:methylation"/>
    <property type="evidence" value="ECO:0007669"/>
    <property type="project" value="UniProtKB-KW"/>
</dbReference>
<dbReference type="Gene3D" id="3.40.50.150">
    <property type="entry name" value="Vaccinia Virus protein VP39"/>
    <property type="match status" value="1"/>
</dbReference>
<evidence type="ECO:0000259" key="13">
    <source>
        <dbReference type="PROSITE" id="PS51296"/>
    </source>
</evidence>
<feature type="domain" description="Rieske" evidence="13">
    <location>
        <begin position="396"/>
        <end position="507"/>
    </location>
</feature>
<evidence type="ECO:0000313" key="14">
    <source>
        <dbReference type="EMBL" id="EJK63540.1"/>
    </source>
</evidence>
<keyword evidence="10" id="KW-0411">Iron-sulfur</keyword>
<dbReference type="Pfam" id="PF00355">
    <property type="entry name" value="Rieske"/>
    <property type="match status" value="1"/>
</dbReference>
<dbReference type="InterPro" id="IPR036922">
    <property type="entry name" value="Rieske_2Fe-2S_sf"/>
</dbReference>
<evidence type="ECO:0000256" key="1">
    <source>
        <dbReference type="ARBA" id="ARBA00004370"/>
    </source>
</evidence>
<keyword evidence="4" id="KW-0812">Transmembrane</keyword>
<dbReference type="CDD" id="cd03469">
    <property type="entry name" value="Rieske_RO_Alpha_N"/>
    <property type="match status" value="1"/>
</dbReference>
<protein>
    <recommendedName>
        <fullName evidence="13">Rieske domain-containing protein</fullName>
    </recommendedName>
</protein>
<keyword evidence="12" id="KW-0732">Signal</keyword>
<dbReference type="GO" id="GO:0005737">
    <property type="term" value="C:cytoplasm"/>
    <property type="evidence" value="ECO:0007669"/>
    <property type="project" value="TreeGrafter"/>
</dbReference>
<keyword evidence="9" id="KW-0408">Iron</keyword>
<dbReference type="GO" id="GO:0016491">
    <property type="term" value="F:oxidoreductase activity"/>
    <property type="evidence" value="ECO:0007669"/>
    <property type="project" value="UniProtKB-KW"/>
</dbReference>
<organism evidence="14 15">
    <name type="scientific">Thalassiosira oceanica</name>
    <name type="common">Marine diatom</name>
    <dbReference type="NCBI Taxonomy" id="159749"/>
    <lineage>
        <taxon>Eukaryota</taxon>
        <taxon>Sar</taxon>
        <taxon>Stramenopiles</taxon>
        <taxon>Ochrophyta</taxon>
        <taxon>Bacillariophyta</taxon>
        <taxon>Coscinodiscophyceae</taxon>
        <taxon>Thalassiosirophycidae</taxon>
        <taxon>Thalassiosirales</taxon>
        <taxon>Thalassiosiraceae</taxon>
        <taxon>Thalassiosira</taxon>
    </lineage>
</organism>
<dbReference type="SUPFAM" id="SSF55961">
    <property type="entry name" value="Bet v1-like"/>
    <property type="match status" value="1"/>
</dbReference>
<evidence type="ECO:0000256" key="6">
    <source>
        <dbReference type="ARBA" id="ARBA00022723"/>
    </source>
</evidence>
<dbReference type="AlphaFoldDB" id="K0SDS5"/>
<comment type="subcellular location">
    <subcellularLocation>
        <location evidence="1">Membrane</location>
    </subcellularLocation>
</comment>
<dbReference type="GO" id="GO:0008168">
    <property type="term" value="F:methyltransferase activity"/>
    <property type="evidence" value="ECO:0007669"/>
    <property type="project" value="UniProtKB-KW"/>
</dbReference>
<keyword evidence="11" id="KW-0472">Membrane</keyword>
<dbReference type="PROSITE" id="PS51296">
    <property type="entry name" value="RIESKE"/>
    <property type="match status" value="1"/>
</dbReference>
<dbReference type="eggNOG" id="ENOG502RCBK">
    <property type="taxonomic scope" value="Eukaryota"/>
</dbReference>
<evidence type="ECO:0000256" key="8">
    <source>
        <dbReference type="ARBA" id="ARBA00023002"/>
    </source>
</evidence>
<dbReference type="InterPro" id="IPR050584">
    <property type="entry name" value="Cholesterol_7-desaturase"/>
</dbReference>
<keyword evidence="5" id="KW-0001">2Fe-2S</keyword>
<dbReference type="OrthoDB" id="426882at2759"/>
<dbReference type="OMA" id="FARLACM"/>
<gene>
    <name evidence="14" type="ORF">THAOC_15793</name>
</gene>
<dbReference type="GO" id="GO:0046872">
    <property type="term" value="F:metal ion binding"/>
    <property type="evidence" value="ECO:0007669"/>
    <property type="project" value="UniProtKB-KW"/>
</dbReference>
<comment type="caution">
    <text evidence="14">The sequence shown here is derived from an EMBL/GenBank/DDBJ whole genome shotgun (WGS) entry which is preliminary data.</text>
</comment>
<sequence>MLISVCFLVFGGAGAFAPPSSFVLHPAKTATTTSLRDAEDLVEQLDAADCTVAKSSIASLNKDDDEVMENGTAKRVQQNPLGKFADFCSATTFSLLHFNDDLEIKDSSKNLRVLWSRAYLDHVGAMKDDIAYTLLPTSTRDAIKLLPKSGPLVNFQEFITSRTNFIDSTVDKFLDGVVDSHGSGVKPQIVLFGAGYDTRSLRYNRKADFFEVDLPDVVDGKGRLQEYWKNNQNNSEEIDLPTRIGYNLNDAMDEDKPNLSYVLKDAGLNPDVPTLFVWEAVLFYVKPEAVMELFSDIFNLGDNSVYCLVDSLKPAVTTSFLHEVRSFMDDYQLEVIDHNSRWGGAVHFVAASRKDSDLTAALSKKSEELPFSYLATSVEEGIQSQKFDSASFNDHWYAVAYPWQVKEGEVFATRLWGEPLVLYRDSDGNLVCSKDVCPHRSAPLSMGKINDEGQLECMYHGWGFGKDGNIESIPTQIRDGGSSKRSPPKRSCLKTYCVEEHEGLIWIWRGELLEADASKLPKTRDVSTYPIDTVLDYNVDWQYIVENNLDSPHLFWLHNGSVPPVRSLNFVREKVNQVKLQYFRDDSGHGHYGQTAGGKPKIVRFDSPNIVRHGGTSSFSEEFHIVPIAPGRTRVLLRQNLPKGPIVSLFDFARLACMLSTPLLRARIFGNHAQLTTALSIPGADFVLEKLVNLWNYHIALEDYSVMQGQAHNVDDLGANHLSVGDLGDDLIKHFYKWKEHAVANDGALPFFSKWDSSFKFGGAQQMNDVVQESSYSVVDDQSTVNGENVGTYGILKSYTQQTPIVSYPPNNYKMYKPLLDLDQAFRKDAPGNEEKEENGPGLVFGVGFAAACGGAGVATARAAEALDINLLDLPHNLIAFIN</sequence>
<dbReference type="InterPro" id="IPR029063">
    <property type="entry name" value="SAM-dependent_MTases_sf"/>
</dbReference>
<dbReference type="InterPro" id="IPR007213">
    <property type="entry name" value="Ppm1/Ppm2/Tcmp"/>
</dbReference>
<reference evidence="14 15" key="1">
    <citation type="journal article" date="2012" name="Genome Biol.">
        <title>Genome and low-iron response of an oceanic diatom adapted to chronic iron limitation.</title>
        <authorList>
            <person name="Lommer M."/>
            <person name="Specht M."/>
            <person name="Roy A.S."/>
            <person name="Kraemer L."/>
            <person name="Andreson R."/>
            <person name="Gutowska M.A."/>
            <person name="Wolf J."/>
            <person name="Bergner S.V."/>
            <person name="Schilhabel M.B."/>
            <person name="Klostermeier U.C."/>
            <person name="Beiko R.G."/>
            <person name="Rosenstiel P."/>
            <person name="Hippler M."/>
            <person name="Laroche J."/>
        </authorList>
    </citation>
    <scope>NUCLEOTIDE SEQUENCE [LARGE SCALE GENOMIC DNA]</scope>
    <source>
        <strain evidence="14 15">CCMP1005</strain>
    </source>
</reference>
<evidence type="ECO:0000256" key="5">
    <source>
        <dbReference type="ARBA" id="ARBA00022714"/>
    </source>
</evidence>
<evidence type="ECO:0000256" key="12">
    <source>
        <dbReference type="SAM" id="SignalP"/>
    </source>
</evidence>
<dbReference type="GO" id="GO:0051537">
    <property type="term" value="F:2 iron, 2 sulfur cluster binding"/>
    <property type="evidence" value="ECO:0007669"/>
    <property type="project" value="UniProtKB-KW"/>
</dbReference>
<evidence type="ECO:0000256" key="3">
    <source>
        <dbReference type="ARBA" id="ARBA00022679"/>
    </source>
</evidence>
<dbReference type="EMBL" id="AGNL01018180">
    <property type="protein sequence ID" value="EJK63540.1"/>
    <property type="molecule type" value="Genomic_DNA"/>
</dbReference>
<keyword evidence="2" id="KW-0489">Methyltransferase</keyword>
<dbReference type="PANTHER" id="PTHR21266">
    <property type="entry name" value="IRON-SULFUR DOMAIN CONTAINING PROTEIN"/>
    <property type="match status" value="1"/>
</dbReference>
<dbReference type="Proteomes" id="UP000266841">
    <property type="component" value="Unassembled WGS sequence"/>
</dbReference>
<evidence type="ECO:0000256" key="9">
    <source>
        <dbReference type="ARBA" id="ARBA00023004"/>
    </source>
</evidence>
<dbReference type="Gene3D" id="2.102.10.10">
    <property type="entry name" value="Rieske [2Fe-2S] iron-sulphur domain"/>
    <property type="match status" value="1"/>
</dbReference>
<evidence type="ECO:0000256" key="2">
    <source>
        <dbReference type="ARBA" id="ARBA00022603"/>
    </source>
</evidence>
<evidence type="ECO:0000313" key="15">
    <source>
        <dbReference type="Proteomes" id="UP000266841"/>
    </source>
</evidence>
<proteinExistence type="predicted"/>
<accession>K0SDS5</accession>
<keyword evidence="15" id="KW-1185">Reference proteome</keyword>
<name>K0SDS5_THAOC</name>